<sequence length="216" mass="23083">MDAPAADGRAARSRATRARVAAAATRLFTAHGYSATSIQAVAREAGVATQTVYYAFGTKPAVLKEALDQAVAGDAEPVATLERPWVRAALAAPDAHTQVRLQVEGTREVMERVAPLAEVVRAAAGSVPELAELWRTNTEQRRTVQAVFARALAGRGVLRPGLEVAEAADTALALLSPEVFTLFTVHSGWTAERWSLWARDAVLRQLTHLADTPPGR</sequence>
<reference evidence="6 7" key="1">
    <citation type="submission" date="2020-07" db="EMBL/GenBank/DDBJ databases">
        <title>Sequencing the genomes of 1000 actinobacteria strains.</title>
        <authorList>
            <person name="Klenk H.-P."/>
        </authorList>
    </citation>
    <scope>NUCLEOTIDE SEQUENCE [LARGE SCALE GENOMIC DNA]</scope>
    <source>
        <strain evidence="6 7">DSM 44442</strain>
    </source>
</reference>
<keyword evidence="1" id="KW-0805">Transcription regulation</keyword>
<evidence type="ECO:0000256" key="2">
    <source>
        <dbReference type="ARBA" id="ARBA00023125"/>
    </source>
</evidence>
<dbReference type="PANTHER" id="PTHR30055:SF234">
    <property type="entry name" value="HTH-TYPE TRANSCRIPTIONAL REGULATOR BETI"/>
    <property type="match status" value="1"/>
</dbReference>
<evidence type="ECO:0000256" key="4">
    <source>
        <dbReference type="PROSITE-ProRule" id="PRU00335"/>
    </source>
</evidence>
<keyword evidence="7" id="KW-1185">Reference proteome</keyword>
<evidence type="ECO:0000313" key="6">
    <source>
        <dbReference type="EMBL" id="NYJ38231.1"/>
    </source>
</evidence>
<evidence type="ECO:0000256" key="3">
    <source>
        <dbReference type="ARBA" id="ARBA00023163"/>
    </source>
</evidence>
<dbReference type="GO" id="GO:0003700">
    <property type="term" value="F:DNA-binding transcription factor activity"/>
    <property type="evidence" value="ECO:0007669"/>
    <property type="project" value="TreeGrafter"/>
</dbReference>
<proteinExistence type="predicted"/>
<dbReference type="InterPro" id="IPR009057">
    <property type="entry name" value="Homeodomain-like_sf"/>
</dbReference>
<dbReference type="RefSeq" id="WP_179829399.1">
    <property type="nucleotide sequence ID" value="NZ_JACCFS010000001.1"/>
</dbReference>
<dbReference type="Proteomes" id="UP000572051">
    <property type="component" value="Unassembled WGS sequence"/>
</dbReference>
<gene>
    <name evidence="6" type="ORF">HNR10_006112</name>
</gene>
<name>A0A7Z0ETY0_9ACTN</name>
<dbReference type="PRINTS" id="PR00455">
    <property type="entry name" value="HTHTETR"/>
</dbReference>
<feature type="domain" description="HTH tetR-type" evidence="5">
    <location>
        <begin position="14"/>
        <end position="74"/>
    </location>
</feature>
<evidence type="ECO:0000256" key="1">
    <source>
        <dbReference type="ARBA" id="ARBA00023015"/>
    </source>
</evidence>
<protein>
    <submittedName>
        <fullName evidence="6">AcrR family transcriptional regulator</fullName>
    </submittedName>
</protein>
<dbReference type="SUPFAM" id="SSF46689">
    <property type="entry name" value="Homeodomain-like"/>
    <property type="match status" value="1"/>
</dbReference>
<evidence type="ECO:0000259" key="5">
    <source>
        <dbReference type="PROSITE" id="PS50977"/>
    </source>
</evidence>
<comment type="caution">
    <text evidence="6">The sequence shown here is derived from an EMBL/GenBank/DDBJ whole genome shotgun (WGS) entry which is preliminary data.</text>
</comment>
<dbReference type="PROSITE" id="PS50977">
    <property type="entry name" value="HTH_TETR_2"/>
    <property type="match status" value="1"/>
</dbReference>
<dbReference type="EMBL" id="JACCFS010000001">
    <property type="protein sequence ID" value="NYJ38231.1"/>
    <property type="molecule type" value="Genomic_DNA"/>
</dbReference>
<dbReference type="Pfam" id="PF00440">
    <property type="entry name" value="TetR_N"/>
    <property type="match status" value="1"/>
</dbReference>
<keyword evidence="2 4" id="KW-0238">DNA-binding</keyword>
<dbReference type="InterPro" id="IPR050109">
    <property type="entry name" value="HTH-type_TetR-like_transc_reg"/>
</dbReference>
<dbReference type="AlphaFoldDB" id="A0A7Z0ETY0"/>
<dbReference type="GO" id="GO:0000976">
    <property type="term" value="F:transcription cis-regulatory region binding"/>
    <property type="evidence" value="ECO:0007669"/>
    <property type="project" value="TreeGrafter"/>
</dbReference>
<keyword evidence="3" id="KW-0804">Transcription</keyword>
<dbReference type="Gene3D" id="1.10.357.10">
    <property type="entry name" value="Tetracycline Repressor, domain 2"/>
    <property type="match status" value="1"/>
</dbReference>
<organism evidence="6 7">
    <name type="scientific">Nocardiopsis aegyptia</name>
    <dbReference type="NCBI Taxonomy" id="220378"/>
    <lineage>
        <taxon>Bacteria</taxon>
        <taxon>Bacillati</taxon>
        <taxon>Actinomycetota</taxon>
        <taxon>Actinomycetes</taxon>
        <taxon>Streptosporangiales</taxon>
        <taxon>Nocardiopsidaceae</taxon>
        <taxon>Nocardiopsis</taxon>
    </lineage>
</organism>
<dbReference type="InterPro" id="IPR001647">
    <property type="entry name" value="HTH_TetR"/>
</dbReference>
<feature type="DNA-binding region" description="H-T-H motif" evidence="4">
    <location>
        <begin position="37"/>
        <end position="56"/>
    </location>
</feature>
<evidence type="ECO:0000313" key="7">
    <source>
        <dbReference type="Proteomes" id="UP000572051"/>
    </source>
</evidence>
<accession>A0A7Z0ETY0</accession>
<dbReference type="PANTHER" id="PTHR30055">
    <property type="entry name" value="HTH-TYPE TRANSCRIPTIONAL REGULATOR RUTR"/>
    <property type="match status" value="1"/>
</dbReference>